<evidence type="ECO:0008006" key="5">
    <source>
        <dbReference type="Google" id="ProtNLM"/>
    </source>
</evidence>
<dbReference type="RefSeq" id="XP_016259822.1">
    <property type="nucleotide sequence ID" value="XM_016409514.1"/>
</dbReference>
<dbReference type="VEuPathDB" id="FungiDB:PV06_08204"/>
<dbReference type="Proteomes" id="UP000053342">
    <property type="component" value="Unassembled WGS sequence"/>
</dbReference>
<feature type="transmembrane region" description="Helical" evidence="2">
    <location>
        <begin position="95"/>
        <end position="121"/>
    </location>
</feature>
<keyword evidence="2" id="KW-1133">Transmembrane helix</keyword>
<name>A0A0D2AHK6_9EURO</name>
<reference evidence="3 4" key="1">
    <citation type="submission" date="2015-01" db="EMBL/GenBank/DDBJ databases">
        <title>The Genome Sequence of Exophiala oligosperma CBS72588.</title>
        <authorList>
            <consortium name="The Broad Institute Genomics Platform"/>
            <person name="Cuomo C."/>
            <person name="de Hoog S."/>
            <person name="Gorbushina A."/>
            <person name="Stielow B."/>
            <person name="Teixiera M."/>
            <person name="Abouelleil A."/>
            <person name="Chapman S.B."/>
            <person name="Priest M."/>
            <person name="Young S.K."/>
            <person name="Wortman J."/>
            <person name="Nusbaum C."/>
            <person name="Birren B."/>
        </authorList>
    </citation>
    <scope>NUCLEOTIDE SEQUENCE [LARGE SCALE GENOMIC DNA]</scope>
    <source>
        <strain evidence="3 4">CBS 72588</strain>
    </source>
</reference>
<protein>
    <recommendedName>
        <fullName evidence="5">Apple domain-containing protein</fullName>
    </recommendedName>
</protein>
<gene>
    <name evidence="3" type="ORF">PV06_08204</name>
</gene>
<evidence type="ECO:0000256" key="1">
    <source>
        <dbReference type="SAM" id="MobiDB-lite"/>
    </source>
</evidence>
<evidence type="ECO:0000313" key="3">
    <source>
        <dbReference type="EMBL" id="KIW39606.1"/>
    </source>
</evidence>
<keyword evidence="4" id="KW-1185">Reference proteome</keyword>
<organism evidence="3 4">
    <name type="scientific">Exophiala oligosperma</name>
    <dbReference type="NCBI Taxonomy" id="215243"/>
    <lineage>
        <taxon>Eukaryota</taxon>
        <taxon>Fungi</taxon>
        <taxon>Dikarya</taxon>
        <taxon>Ascomycota</taxon>
        <taxon>Pezizomycotina</taxon>
        <taxon>Eurotiomycetes</taxon>
        <taxon>Chaetothyriomycetidae</taxon>
        <taxon>Chaetothyriales</taxon>
        <taxon>Herpotrichiellaceae</taxon>
        <taxon>Exophiala</taxon>
    </lineage>
</organism>
<dbReference type="HOGENOM" id="CLU_897136_0_0_1"/>
<dbReference type="STRING" id="215243.A0A0D2AHK6"/>
<accession>A0A0D2AHK6</accession>
<feature type="compositionally biased region" description="Polar residues" evidence="1">
    <location>
        <begin position="1"/>
        <end position="10"/>
    </location>
</feature>
<dbReference type="AlphaFoldDB" id="A0A0D2AHK6"/>
<keyword evidence="2" id="KW-0812">Transmembrane</keyword>
<evidence type="ECO:0000256" key="2">
    <source>
        <dbReference type="SAM" id="Phobius"/>
    </source>
</evidence>
<keyword evidence="2" id="KW-0472">Membrane</keyword>
<dbReference type="EMBL" id="KN847339">
    <property type="protein sequence ID" value="KIW39606.1"/>
    <property type="molecule type" value="Genomic_DNA"/>
</dbReference>
<evidence type="ECO:0000313" key="4">
    <source>
        <dbReference type="Proteomes" id="UP000053342"/>
    </source>
</evidence>
<sequence>MSGTNSSSGMSDKHATNGDGAQHVFPEVATHLNQPGLINTSEIPKSTLLPQATVSQPPHQRYQPEYQYQNGYIASEAAAAPLPPIKRNPWGLSPLTFGLIVATITALVVGGVVGGSVAGAMSNKHSDSSSTSDLAVPTATVTVTASSDGSAASITSTSSTSSPSPSSLQNYVVDEPYFVQSLKYPDCNTDTQVITTKAYSQLFTLYCGMDMGNSNPDDANPDLTVADFVGLFAYTLTDCLYACSNMVKFAGDWKLDSQHSCKGVTWEASMAQSNTTNYANCWLKNGTNTQKANQCNTCVSAKLST</sequence>
<dbReference type="OrthoDB" id="5358884at2759"/>
<feature type="region of interest" description="Disordered" evidence="1">
    <location>
        <begin position="1"/>
        <end position="20"/>
    </location>
</feature>
<proteinExistence type="predicted"/>
<dbReference type="GeneID" id="27360278"/>